<keyword evidence="18" id="KW-1185">Reference proteome</keyword>
<feature type="domain" description="Glycoside hydrolase family 5" evidence="16">
    <location>
        <begin position="66"/>
        <end position="370"/>
    </location>
</feature>
<dbReference type="InterPro" id="IPR001547">
    <property type="entry name" value="Glyco_hydro_5"/>
</dbReference>
<keyword evidence="3" id="KW-0812">Transmembrane</keyword>
<keyword evidence="7" id="KW-0472">Membrane</keyword>
<evidence type="ECO:0000256" key="6">
    <source>
        <dbReference type="ARBA" id="ARBA00022989"/>
    </source>
</evidence>
<dbReference type="Pfam" id="PF00150">
    <property type="entry name" value="Cellulase"/>
    <property type="match status" value="1"/>
</dbReference>
<keyword evidence="2" id="KW-1003">Cell membrane</keyword>
<dbReference type="PANTHER" id="PTHR31297:SF34">
    <property type="entry name" value="GLUCAN 1,3-BETA-GLUCOSIDASE 2"/>
    <property type="match status" value="1"/>
</dbReference>
<dbReference type="Gene3D" id="3.20.20.80">
    <property type="entry name" value="Glycosidases"/>
    <property type="match status" value="1"/>
</dbReference>
<evidence type="ECO:0000256" key="4">
    <source>
        <dbReference type="ARBA" id="ARBA00022801"/>
    </source>
</evidence>
<evidence type="ECO:0000256" key="15">
    <source>
        <dbReference type="SAM" id="SignalP"/>
    </source>
</evidence>
<evidence type="ECO:0000256" key="11">
    <source>
        <dbReference type="ARBA" id="ARBA00037126"/>
    </source>
</evidence>
<evidence type="ECO:0000313" key="18">
    <source>
        <dbReference type="Proteomes" id="UP001525961"/>
    </source>
</evidence>
<comment type="similarity">
    <text evidence="13">Belongs to the glycosyl hydrolase 5 (cellulase A) family.</text>
</comment>
<proteinExistence type="inferred from homology"/>
<keyword evidence="5" id="KW-0735">Signal-anchor</keyword>
<reference evidence="17 18" key="1">
    <citation type="journal article" date="2022" name="Front. Microbiol.">
        <title>High genomic differentiation and limited gene flow indicate recent cryptic speciation within the genus Laspinema (cyanobacteria).</title>
        <authorList>
            <person name="Stanojkovic A."/>
            <person name="Skoupy S."/>
            <person name="Skaloud P."/>
            <person name="Dvorak P."/>
        </authorList>
    </citation>
    <scope>NUCLEOTIDE SEQUENCE [LARGE SCALE GENOMIC DNA]</scope>
    <source>
        <strain evidence="17 18">D3b</strain>
    </source>
</reference>
<keyword evidence="8" id="KW-0325">Glycoprotein</keyword>
<keyword evidence="9 13" id="KW-0326">Glycosidase</keyword>
<evidence type="ECO:0000256" key="12">
    <source>
        <dbReference type="ARBA" id="ARBA00041260"/>
    </source>
</evidence>
<evidence type="ECO:0000256" key="10">
    <source>
        <dbReference type="ARBA" id="ARBA00023316"/>
    </source>
</evidence>
<evidence type="ECO:0000256" key="9">
    <source>
        <dbReference type="ARBA" id="ARBA00023295"/>
    </source>
</evidence>
<name>A0ABT2NIX6_9CYAN</name>
<sequence>MNSGKLLQFFALAGLTISSFSLATASPAHADLTTSSLPLRENPLETRFDRLNRGINLSHWFAQSETYNSFHMENFISDDDLDLLTGLGFQHVRLPLDPALLMDRSNPESLNVEYLGYLDSALDRILERDLGVIVDLQANDEFKEYLARDDEFVDTFAQFSGALAQHLSPRDPDFLFLEVLNEPSFNFFAPEYIDPVTRWDWVQGKILGAFRAGAPEHTAIATGYDWSGIDGLRKLTPVADPNVVYNFHFYEPMTFTHQGADWIDDHFNLVWDLPYPYNQVECDAVLLRMTDDDLRQVAQSYCDEQWNADKIKARIGLAAAWATEHNVRLTANEFGVYRGFVKEKDRVAWIYDVRTALEEYDIGWAMWDYTGGFGLFDKVNEERILNQSMVEALGLSMVDIVIDTKDPEETEDTEEVAILDPIVIPPVVSEETEESDPVVIPPVVSEETEESDPVVIPPMEGEDTEESDPVVIPPVEGEDTEEEEVAILDPVVIPPVESEETAEEEVDNIFPGVVIAPVERENMEPVVIINPEVIPPVVTDEGETTRKIPEPSAIAGLLLLGVSGLRMKRRYGKK</sequence>
<comment type="subcellular location">
    <subcellularLocation>
        <location evidence="1">Cell membrane</location>
        <topology evidence="1">Single-pass type II membrane protein</topology>
    </subcellularLocation>
</comment>
<keyword evidence="4 13" id="KW-0378">Hydrolase</keyword>
<accession>A0ABT2NIX6</accession>
<evidence type="ECO:0000256" key="14">
    <source>
        <dbReference type="SAM" id="MobiDB-lite"/>
    </source>
</evidence>
<comment type="function">
    <text evidence="11">Glucosidase involved in the degradation of cellulosic biomass. Active on lichenan.</text>
</comment>
<organism evidence="17 18">
    <name type="scientific">Laspinema olomoucense D3b</name>
    <dbReference type="NCBI Taxonomy" id="2953688"/>
    <lineage>
        <taxon>Bacteria</taxon>
        <taxon>Bacillati</taxon>
        <taxon>Cyanobacteriota</taxon>
        <taxon>Cyanophyceae</taxon>
        <taxon>Oscillatoriophycideae</taxon>
        <taxon>Oscillatoriales</taxon>
        <taxon>Laspinemataceae</taxon>
        <taxon>Laspinema</taxon>
        <taxon>Laspinema olomoucense</taxon>
    </lineage>
</organism>
<dbReference type="InterPro" id="IPR017853">
    <property type="entry name" value="GH"/>
</dbReference>
<gene>
    <name evidence="17" type="ORF">NG792_26325</name>
</gene>
<feature type="region of interest" description="Disordered" evidence="14">
    <location>
        <begin position="444"/>
        <end position="471"/>
    </location>
</feature>
<dbReference type="RefSeq" id="WP_261237445.1">
    <property type="nucleotide sequence ID" value="NZ_JAMXFA010000058.1"/>
</dbReference>
<feature type="chain" id="PRO_5046035241" description="Exo-1,3-beta-glucanase D" evidence="15">
    <location>
        <begin position="31"/>
        <end position="574"/>
    </location>
</feature>
<dbReference type="PANTHER" id="PTHR31297">
    <property type="entry name" value="GLUCAN ENDO-1,6-BETA-GLUCOSIDASE B"/>
    <property type="match status" value="1"/>
</dbReference>
<evidence type="ECO:0000313" key="17">
    <source>
        <dbReference type="EMBL" id="MCT7981246.1"/>
    </source>
</evidence>
<dbReference type="NCBIfam" id="TIGR02595">
    <property type="entry name" value="PEP_CTERM"/>
    <property type="match status" value="1"/>
</dbReference>
<comment type="caution">
    <text evidence="17">The sequence shown here is derived from an EMBL/GenBank/DDBJ whole genome shotgun (WGS) entry which is preliminary data.</text>
</comment>
<evidence type="ECO:0000256" key="1">
    <source>
        <dbReference type="ARBA" id="ARBA00004401"/>
    </source>
</evidence>
<feature type="signal peptide" evidence="15">
    <location>
        <begin position="1"/>
        <end position="30"/>
    </location>
</feature>
<keyword evidence="6" id="KW-1133">Transmembrane helix</keyword>
<protein>
    <recommendedName>
        <fullName evidence="12">Exo-1,3-beta-glucanase D</fullName>
    </recommendedName>
</protein>
<evidence type="ECO:0000256" key="13">
    <source>
        <dbReference type="RuleBase" id="RU361153"/>
    </source>
</evidence>
<dbReference type="InterPro" id="IPR013424">
    <property type="entry name" value="Ice-binding_C"/>
</dbReference>
<dbReference type="EMBL" id="JAMXFA010000058">
    <property type="protein sequence ID" value="MCT7981246.1"/>
    <property type="molecule type" value="Genomic_DNA"/>
</dbReference>
<evidence type="ECO:0000256" key="3">
    <source>
        <dbReference type="ARBA" id="ARBA00022692"/>
    </source>
</evidence>
<evidence type="ECO:0000256" key="2">
    <source>
        <dbReference type="ARBA" id="ARBA00022475"/>
    </source>
</evidence>
<dbReference type="InterPro" id="IPR050386">
    <property type="entry name" value="Glycosyl_hydrolase_5"/>
</dbReference>
<keyword evidence="10" id="KW-0961">Cell wall biogenesis/degradation</keyword>
<evidence type="ECO:0000259" key="16">
    <source>
        <dbReference type="Pfam" id="PF00150"/>
    </source>
</evidence>
<keyword evidence="15" id="KW-0732">Signal</keyword>
<dbReference type="SUPFAM" id="SSF51445">
    <property type="entry name" value="(Trans)glycosidases"/>
    <property type="match status" value="1"/>
</dbReference>
<dbReference type="Proteomes" id="UP001525961">
    <property type="component" value="Unassembled WGS sequence"/>
</dbReference>
<evidence type="ECO:0000256" key="5">
    <source>
        <dbReference type="ARBA" id="ARBA00022968"/>
    </source>
</evidence>
<evidence type="ECO:0000256" key="7">
    <source>
        <dbReference type="ARBA" id="ARBA00023136"/>
    </source>
</evidence>
<evidence type="ECO:0000256" key="8">
    <source>
        <dbReference type="ARBA" id="ARBA00023180"/>
    </source>
</evidence>